<dbReference type="AlphaFoldDB" id="A0A8K0CTS2"/>
<dbReference type="PANTHER" id="PTHR47510:SF3">
    <property type="entry name" value="ENDO_EXONUCLEASE_PHOSPHATASE DOMAIN-CONTAINING PROTEIN"/>
    <property type="match status" value="1"/>
</dbReference>
<sequence>MGLSIVPTDIDRSRRLKKMTVTESWMTSNITDAAVSIDNLDRDGRGRGVLIDIKEIFKFTLCHSEQQNYIEQLWSYKDLRPINILPALWKVLENLIVFQLRKHVNENNILPLTQSGFRSGHSCTSALTHIVDDIVNATDQNKLTALILLDYSKAFDMLRHSILIAELKFIGLEEPGVTLLIEHPHAEKK</sequence>
<dbReference type="SUPFAM" id="SSF56672">
    <property type="entry name" value="DNA/RNA polymerases"/>
    <property type="match status" value="1"/>
</dbReference>
<reference evidence="2" key="1">
    <citation type="submission" date="2019-08" db="EMBL/GenBank/DDBJ databases">
        <title>The genome of the North American firefly Photinus pyralis.</title>
        <authorList>
            <consortium name="Photinus pyralis genome working group"/>
            <person name="Fallon T.R."/>
            <person name="Sander Lower S.E."/>
            <person name="Weng J.-K."/>
        </authorList>
    </citation>
    <scope>NUCLEOTIDE SEQUENCE</scope>
    <source>
        <strain evidence="2">TRF0915ILg1</strain>
        <tissue evidence="2">Whole body</tissue>
    </source>
</reference>
<organism evidence="2 3">
    <name type="scientific">Ignelater luminosus</name>
    <name type="common">Cucubano</name>
    <name type="synonym">Pyrophorus luminosus</name>
    <dbReference type="NCBI Taxonomy" id="2038154"/>
    <lineage>
        <taxon>Eukaryota</taxon>
        <taxon>Metazoa</taxon>
        <taxon>Ecdysozoa</taxon>
        <taxon>Arthropoda</taxon>
        <taxon>Hexapoda</taxon>
        <taxon>Insecta</taxon>
        <taxon>Pterygota</taxon>
        <taxon>Neoptera</taxon>
        <taxon>Endopterygota</taxon>
        <taxon>Coleoptera</taxon>
        <taxon>Polyphaga</taxon>
        <taxon>Elateriformia</taxon>
        <taxon>Elateroidea</taxon>
        <taxon>Elateridae</taxon>
        <taxon>Agrypninae</taxon>
        <taxon>Pyrophorini</taxon>
        <taxon>Ignelater</taxon>
    </lineage>
</organism>
<dbReference type="Pfam" id="PF00078">
    <property type="entry name" value="RVT_1"/>
    <property type="match status" value="1"/>
</dbReference>
<comment type="caution">
    <text evidence="2">The sequence shown here is derived from an EMBL/GenBank/DDBJ whole genome shotgun (WGS) entry which is preliminary data.</text>
</comment>
<proteinExistence type="predicted"/>
<evidence type="ECO:0000259" key="1">
    <source>
        <dbReference type="Pfam" id="PF00078"/>
    </source>
</evidence>
<dbReference type="InterPro" id="IPR000477">
    <property type="entry name" value="RT_dom"/>
</dbReference>
<dbReference type="Proteomes" id="UP000801492">
    <property type="component" value="Unassembled WGS sequence"/>
</dbReference>
<dbReference type="OrthoDB" id="6762797at2759"/>
<gene>
    <name evidence="2" type="ORF">ILUMI_12631</name>
</gene>
<dbReference type="InterPro" id="IPR043502">
    <property type="entry name" value="DNA/RNA_pol_sf"/>
</dbReference>
<evidence type="ECO:0000313" key="3">
    <source>
        <dbReference type="Proteomes" id="UP000801492"/>
    </source>
</evidence>
<dbReference type="GO" id="GO:0071897">
    <property type="term" value="P:DNA biosynthetic process"/>
    <property type="evidence" value="ECO:0007669"/>
    <property type="project" value="UniProtKB-ARBA"/>
</dbReference>
<feature type="domain" description="Reverse transcriptase" evidence="1">
    <location>
        <begin position="77"/>
        <end position="175"/>
    </location>
</feature>
<protein>
    <recommendedName>
        <fullName evidence="1">Reverse transcriptase domain-containing protein</fullName>
    </recommendedName>
</protein>
<evidence type="ECO:0000313" key="2">
    <source>
        <dbReference type="EMBL" id="KAF2893543.1"/>
    </source>
</evidence>
<dbReference type="PANTHER" id="PTHR47510">
    <property type="entry name" value="REVERSE TRANSCRIPTASE DOMAIN-CONTAINING PROTEIN"/>
    <property type="match status" value="1"/>
</dbReference>
<accession>A0A8K0CTS2</accession>
<name>A0A8K0CTS2_IGNLU</name>
<keyword evidence="3" id="KW-1185">Reference proteome</keyword>
<dbReference type="EMBL" id="VTPC01007902">
    <property type="protein sequence ID" value="KAF2893543.1"/>
    <property type="molecule type" value="Genomic_DNA"/>
</dbReference>